<dbReference type="Gene3D" id="3.90.1750.20">
    <property type="entry name" value="Putative Large Serine Recombinase, Chain B, Domain 2"/>
    <property type="match status" value="1"/>
</dbReference>
<feature type="domain" description="Recombinase" evidence="2">
    <location>
        <begin position="10"/>
        <end position="50"/>
    </location>
</feature>
<comment type="caution">
    <text evidence="4">The sequence shown here is derived from an EMBL/GenBank/DDBJ whole genome shotgun (WGS) entry which is preliminary data.</text>
</comment>
<gene>
    <name evidence="4" type="ORF">DSOL_2386</name>
</gene>
<dbReference type="Proteomes" id="UP000186102">
    <property type="component" value="Unassembled WGS sequence"/>
</dbReference>
<dbReference type="Pfam" id="PF07508">
    <property type="entry name" value="Recombinase"/>
    <property type="match status" value="1"/>
</dbReference>
<evidence type="ECO:0000256" key="1">
    <source>
        <dbReference type="SAM" id="Coils"/>
    </source>
</evidence>
<dbReference type="AlphaFoldDB" id="A0A1Q8QWK4"/>
<reference evidence="4 5" key="1">
    <citation type="submission" date="2016-09" db="EMBL/GenBank/DDBJ databases">
        <title>Complete genome of Desulfosporosinus sp. OL.</title>
        <authorList>
            <person name="Mardanov A."/>
            <person name="Beletsky A."/>
            <person name="Panova A."/>
            <person name="Karnachuk O."/>
            <person name="Ravin N."/>
        </authorList>
    </citation>
    <scope>NUCLEOTIDE SEQUENCE [LARGE SCALE GENOMIC DNA]</scope>
    <source>
        <strain evidence="4 5">OL</strain>
    </source>
</reference>
<protein>
    <submittedName>
        <fullName evidence="4">Site-specific recombinase</fullName>
    </submittedName>
</protein>
<dbReference type="GO" id="GO:0000150">
    <property type="term" value="F:DNA strand exchange activity"/>
    <property type="evidence" value="ECO:0007669"/>
    <property type="project" value="InterPro"/>
</dbReference>
<dbReference type="InterPro" id="IPR038109">
    <property type="entry name" value="DNA_bind_recomb_sf"/>
</dbReference>
<feature type="coiled-coil region" evidence="1">
    <location>
        <begin position="160"/>
        <end position="215"/>
    </location>
</feature>
<keyword evidence="5" id="KW-1185">Reference proteome</keyword>
<sequence length="297" mass="34867">MLQKTVTVDYLTKKRVDNKNLEPMYRIEDNHEAIISKEMFDLVQLERQRRFEITRGKNPDRRKYANKYGFSGKLYCEKCGNTLKRKHWNSGLKSEKIVWQCNSYVKGVENCPTKAVNDTDLKEAFIRLYNDMVKDKGFFFKMFLENVNKVMTKESKVVDIKKLTERIGLLEQDLSELVQLRLRKQIDDKFYNKEYAKITEELESVSQEKTTIEMEHLDDVKYRDKLDAIGKIINNGDEPLTEFDDDLFVALIDKVIIKSPSHFLFILESGQEADVEYSSQQHSTHVETVVSLVKKHS</sequence>
<dbReference type="InterPro" id="IPR011109">
    <property type="entry name" value="DNA_bind_recombinase_dom"/>
</dbReference>
<proteinExistence type="predicted"/>
<feature type="domain" description="Recombinase zinc beta ribbon" evidence="3">
    <location>
        <begin position="70"/>
        <end position="128"/>
    </location>
</feature>
<dbReference type="EMBL" id="MLBF01000015">
    <property type="protein sequence ID" value="OLN31698.1"/>
    <property type="molecule type" value="Genomic_DNA"/>
</dbReference>
<dbReference type="InterPro" id="IPR025827">
    <property type="entry name" value="Zn_ribbon_recom_dom"/>
</dbReference>
<evidence type="ECO:0000259" key="2">
    <source>
        <dbReference type="Pfam" id="PF07508"/>
    </source>
</evidence>
<evidence type="ECO:0000259" key="3">
    <source>
        <dbReference type="Pfam" id="PF13408"/>
    </source>
</evidence>
<dbReference type="GO" id="GO:0003677">
    <property type="term" value="F:DNA binding"/>
    <property type="evidence" value="ECO:0007669"/>
    <property type="project" value="InterPro"/>
</dbReference>
<accession>A0A1Q8QWK4</accession>
<dbReference type="STRING" id="1888891.DSOL_2386"/>
<dbReference type="Pfam" id="PF13408">
    <property type="entry name" value="Zn_ribbon_recom"/>
    <property type="match status" value="1"/>
</dbReference>
<name>A0A1Q8QWK4_9FIRM</name>
<organism evidence="4 5">
    <name type="scientific">Desulfosporosinus metallidurans</name>
    <dbReference type="NCBI Taxonomy" id="1888891"/>
    <lineage>
        <taxon>Bacteria</taxon>
        <taxon>Bacillati</taxon>
        <taxon>Bacillota</taxon>
        <taxon>Clostridia</taxon>
        <taxon>Eubacteriales</taxon>
        <taxon>Desulfitobacteriaceae</taxon>
        <taxon>Desulfosporosinus</taxon>
    </lineage>
</organism>
<evidence type="ECO:0000313" key="4">
    <source>
        <dbReference type="EMBL" id="OLN31698.1"/>
    </source>
</evidence>
<keyword evidence="1" id="KW-0175">Coiled coil</keyword>
<evidence type="ECO:0000313" key="5">
    <source>
        <dbReference type="Proteomes" id="UP000186102"/>
    </source>
</evidence>